<reference evidence="2" key="1">
    <citation type="submission" date="2021-02" db="EMBL/GenBank/DDBJ databases">
        <authorList>
            <person name="Nowell W R."/>
        </authorList>
    </citation>
    <scope>NUCLEOTIDE SEQUENCE</scope>
</reference>
<protein>
    <submittedName>
        <fullName evidence="2">Uncharacterized protein</fullName>
    </submittedName>
</protein>
<evidence type="ECO:0000256" key="1">
    <source>
        <dbReference type="SAM" id="MobiDB-lite"/>
    </source>
</evidence>
<sequence>MTTTLVCSACQKNNTWNNNQYKQGLFFNCASCSVRLQQIFCPHCSSSNIWSNPKTSVEGRLINCAKCSKSFQFICCPHCQVVNMWSAANYEQGLVYKCITCKQPFQHVSCAYCHEANVYPTAASIQGIRLKCRSCANMHQYIRCPHCQKGQVWKNCNYIAGSAVPCCSCKQNFAYMRCPHCEKANFWKNPLNTTLSLICFQCKKDMNATISISHSSDKKEIDVTKLSNQIQRSLTQLDLGRPRGRRSSLNRNPDDGTPRHQARAVSAHPRKVSSCSYFIECKEYVKNLNWSISFFNNKHDRCYCQSCYSHHLPNTLRVAEADYVVPRGWTGFGLGVDPFRDDDLWNTWIVVYHAIRTGHIPGKIHIYTSPSIRYASLQVYSPLNSFQSPKTGKHYNVQIVLQCKQKPGTFRVQGETIGWGDKRICNIVPNESIEHFTNRRSSVIPYRLLIRLKDKT</sequence>
<gene>
    <name evidence="2" type="ORF">JXQ802_LOCUS20023</name>
</gene>
<dbReference type="EMBL" id="CAJNOL010000563">
    <property type="protein sequence ID" value="CAF1117417.1"/>
    <property type="molecule type" value="Genomic_DNA"/>
</dbReference>
<proteinExistence type="predicted"/>
<name>A0A814QBX0_9BILA</name>
<organism evidence="2 3">
    <name type="scientific">Rotaria sordida</name>
    <dbReference type="NCBI Taxonomy" id="392033"/>
    <lineage>
        <taxon>Eukaryota</taxon>
        <taxon>Metazoa</taxon>
        <taxon>Spiralia</taxon>
        <taxon>Gnathifera</taxon>
        <taxon>Rotifera</taxon>
        <taxon>Eurotatoria</taxon>
        <taxon>Bdelloidea</taxon>
        <taxon>Philodinida</taxon>
        <taxon>Philodinidae</taxon>
        <taxon>Rotaria</taxon>
    </lineage>
</organism>
<comment type="caution">
    <text evidence="2">The sequence shown here is derived from an EMBL/GenBank/DDBJ whole genome shotgun (WGS) entry which is preliminary data.</text>
</comment>
<accession>A0A814QBX0</accession>
<keyword evidence="3" id="KW-1185">Reference proteome</keyword>
<evidence type="ECO:0000313" key="3">
    <source>
        <dbReference type="Proteomes" id="UP000663870"/>
    </source>
</evidence>
<evidence type="ECO:0000313" key="2">
    <source>
        <dbReference type="EMBL" id="CAF1117417.1"/>
    </source>
</evidence>
<dbReference type="AlphaFoldDB" id="A0A814QBX0"/>
<feature type="region of interest" description="Disordered" evidence="1">
    <location>
        <begin position="240"/>
        <end position="267"/>
    </location>
</feature>
<dbReference type="Proteomes" id="UP000663870">
    <property type="component" value="Unassembled WGS sequence"/>
</dbReference>